<accession>A0A2M7B9N1</accession>
<dbReference type="EMBL" id="PEVG01000002">
    <property type="protein sequence ID" value="PIU99803.1"/>
    <property type="molecule type" value="Genomic_DNA"/>
</dbReference>
<proteinExistence type="predicted"/>
<dbReference type="PANTHER" id="PTHR12350:SF19">
    <property type="entry name" value="SET DOMAIN-CONTAINING PROTEIN"/>
    <property type="match status" value="1"/>
</dbReference>
<dbReference type="AlphaFoldDB" id="A0A2M7B9N1"/>
<comment type="caution">
    <text evidence="2">The sequence shown here is derived from an EMBL/GenBank/DDBJ whole genome shotgun (WGS) entry which is preliminary data.</text>
</comment>
<evidence type="ECO:0000313" key="2">
    <source>
        <dbReference type="EMBL" id="PIU99803.1"/>
    </source>
</evidence>
<dbReference type="Gene3D" id="2.170.270.10">
    <property type="entry name" value="SET domain"/>
    <property type="match status" value="1"/>
</dbReference>
<evidence type="ECO:0000259" key="1">
    <source>
        <dbReference type="PROSITE" id="PS50280"/>
    </source>
</evidence>
<dbReference type="PROSITE" id="PS50280">
    <property type="entry name" value="SET"/>
    <property type="match status" value="1"/>
</dbReference>
<sequence>MCKIPHMRKITQKYYIAGTDVGVGVFAKIPIKKNEVILKFKGRKINSEFTEKRNKKVKKYRWGDFLQIGNNKYINIEKPGVLVNHSCNPNAGIKNDKILIAIKNIYIDEEIRYDYSTTMDEDDWTMKCRCHQKNCRKIIKDFKYLPKTAREKYLKLGIVQNFIARKFEK</sequence>
<name>A0A2M7B9N1_9BACT</name>
<dbReference type="InterPro" id="IPR001214">
    <property type="entry name" value="SET_dom"/>
</dbReference>
<dbReference type="SUPFAM" id="SSF82199">
    <property type="entry name" value="SET domain"/>
    <property type="match status" value="1"/>
</dbReference>
<organism evidence="2 3">
    <name type="scientific">Candidatus Tagabacteria bacterium CG03_land_8_20_14_0_80_41_22</name>
    <dbReference type="NCBI Taxonomy" id="1975020"/>
    <lineage>
        <taxon>Bacteria</taxon>
        <taxon>Candidatus Tagaibacteriota</taxon>
    </lineage>
</organism>
<dbReference type="InterPro" id="IPR053201">
    <property type="entry name" value="Flavunoidine_N-MTase"/>
</dbReference>
<gene>
    <name evidence="2" type="ORF">COS58_00095</name>
</gene>
<dbReference type="SMART" id="SM00317">
    <property type="entry name" value="SET"/>
    <property type="match status" value="1"/>
</dbReference>
<protein>
    <recommendedName>
        <fullName evidence="1">SET domain-containing protein</fullName>
    </recommendedName>
</protein>
<dbReference type="PANTHER" id="PTHR12350">
    <property type="entry name" value="HISTONE-LYSINE N-METHYLTRANSFERASE-RELATED"/>
    <property type="match status" value="1"/>
</dbReference>
<dbReference type="Pfam" id="PF00856">
    <property type="entry name" value="SET"/>
    <property type="match status" value="1"/>
</dbReference>
<reference evidence="3" key="1">
    <citation type="submission" date="2017-09" db="EMBL/GenBank/DDBJ databases">
        <title>Depth-based differentiation of microbial function through sediment-hosted aquifers and enrichment of novel symbionts in the deep terrestrial subsurface.</title>
        <authorList>
            <person name="Probst A.J."/>
            <person name="Ladd B."/>
            <person name="Jarett J.K."/>
            <person name="Geller-Mcgrath D.E."/>
            <person name="Sieber C.M.K."/>
            <person name="Emerson J.B."/>
            <person name="Anantharaman K."/>
            <person name="Thomas B.C."/>
            <person name="Malmstrom R."/>
            <person name="Stieglmeier M."/>
            <person name="Klingl A."/>
            <person name="Woyke T."/>
            <person name="Ryan C.M."/>
            <person name="Banfield J.F."/>
        </authorList>
    </citation>
    <scope>NUCLEOTIDE SEQUENCE [LARGE SCALE GENOMIC DNA]</scope>
</reference>
<feature type="domain" description="SET" evidence="1">
    <location>
        <begin position="8"/>
        <end position="116"/>
    </location>
</feature>
<evidence type="ECO:0000313" key="3">
    <source>
        <dbReference type="Proteomes" id="UP000228561"/>
    </source>
</evidence>
<dbReference type="InterPro" id="IPR046341">
    <property type="entry name" value="SET_dom_sf"/>
</dbReference>
<dbReference type="Proteomes" id="UP000228561">
    <property type="component" value="Unassembled WGS sequence"/>
</dbReference>